<dbReference type="InterPro" id="IPR045651">
    <property type="entry name" value="DUF6398"/>
</dbReference>
<reference evidence="2 3" key="1">
    <citation type="submission" date="2018-05" db="EMBL/GenBank/DDBJ databases">
        <title>Draft genome of Methanospirillum lacunae Ki8-1.</title>
        <authorList>
            <person name="Dueholm M.S."/>
            <person name="Nielsen P.H."/>
            <person name="Bakmann L.F."/>
            <person name="Otzen D.E."/>
        </authorList>
    </citation>
    <scope>NUCLEOTIDE SEQUENCE [LARGE SCALE GENOMIC DNA]</scope>
    <source>
        <strain evidence="2 3">Ki8-1</strain>
    </source>
</reference>
<dbReference type="Pfam" id="PF19935">
    <property type="entry name" value="DUF6398"/>
    <property type="match status" value="1"/>
</dbReference>
<evidence type="ECO:0000259" key="1">
    <source>
        <dbReference type="Pfam" id="PF19935"/>
    </source>
</evidence>
<dbReference type="EMBL" id="QGMY01000006">
    <property type="protein sequence ID" value="PWR72615.1"/>
    <property type="molecule type" value="Genomic_DNA"/>
</dbReference>
<evidence type="ECO:0000313" key="2">
    <source>
        <dbReference type="EMBL" id="PWR72615.1"/>
    </source>
</evidence>
<accession>A0A2V2N206</accession>
<sequence>MTKYPHAQSIIQPPTSPGSCFICKKKVSGDTIEEHLLSCLPLLHWLKGDEPSFLIQIVCKYNKKFWLTVLTSPTATLKDLDSFIRDVWVECCGHLSDFEIGRVFFSGDGNDEDMHVYIKDVLQPGDECLYRYDFGSTTILRVTVLRIVPVIPPDRHIVLLGQNSRAHHVCMDCKGEADYAYKKDRAAKTQYFCSSCLERNDIDDEYCSYLTNSPRAGVCGCTKGDEDGVPWYPDSTERKNLHSNKQKTSVRRFKREDLYSVRRDPLVDLLLKMKVITDDEISKPVKNLKNNPDPFPKTIPDSIITRYSQIHILCVDFCNHHPELDLEKPVLDLLSLVARIPDTMKLLERGTEASMASGFIYAIGQMKGLFTRGKEKGLKSHDIGDAFKVKGDVPKSRAYLIRTELRRVKREWNEEYTGTIFDGQVGEDWVELMDEWVGDGWNGMRKPAW</sequence>
<gene>
    <name evidence="2" type="ORF">DK846_06520</name>
</gene>
<name>A0A2V2N206_9EURY</name>
<keyword evidence="3" id="KW-1185">Reference proteome</keyword>
<dbReference type="SUPFAM" id="SSF159941">
    <property type="entry name" value="MM3350-like"/>
    <property type="match status" value="1"/>
</dbReference>
<proteinExistence type="predicted"/>
<dbReference type="OrthoDB" id="117055at2157"/>
<dbReference type="Gene3D" id="3.10.290.30">
    <property type="entry name" value="MM3350-like"/>
    <property type="match status" value="1"/>
</dbReference>
<comment type="caution">
    <text evidence="2">The sequence shown here is derived from an EMBL/GenBank/DDBJ whole genome shotgun (WGS) entry which is preliminary data.</text>
</comment>
<feature type="domain" description="DUF6398" evidence="1">
    <location>
        <begin position="312"/>
        <end position="406"/>
    </location>
</feature>
<dbReference type="Proteomes" id="UP000245657">
    <property type="component" value="Unassembled WGS sequence"/>
</dbReference>
<organism evidence="2 3">
    <name type="scientific">Methanospirillum lacunae</name>
    <dbReference type="NCBI Taxonomy" id="668570"/>
    <lineage>
        <taxon>Archaea</taxon>
        <taxon>Methanobacteriati</taxon>
        <taxon>Methanobacteriota</taxon>
        <taxon>Stenosarchaea group</taxon>
        <taxon>Methanomicrobia</taxon>
        <taxon>Methanomicrobiales</taxon>
        <taxon>Methanospirillaceae</taxon>
        <taxon>Methanospirillum</taxon>
    </lineage>
</organism>
<evidence type="ECO:0000313" key="3">
    <source>
        <dbReference type="Proteomes" id="UP000245657"/>
    </source>
</evidence>
<dbReference type="RefSeq" id="WP_109968126.1">
    <property type="nucleotide sequence ID" value="NZ_CP176093.1"/>
</dbReference>
<dbReference type="InterPro" id="IPR024047">
    <property type="entry name" value="MM3350-like_sf"/>
</dbReference>
<protein>
    <recommendedName>
        <fullName evidence="1">DUF6398 domain-containing protein</fullName>
    </recommendedName>
</protein>
<dbReference type="AlphaFoldDB" id="A0A2V2N206"/>
<dbReference type="GeneID" id="97548703"/>